<accession>A0A5C3LBD6</accession>
<name>A0A5C3LBD6_COPMA</name>
<evidence type="ECO:0000313" key="2">
    <source>
        <dbReference type="EMBL" id="TFK30058.1"/>
    </source>
</evidence>
<gene>
    <name evidence="2" type="ORF">FA15DRAFT_663393</name>
</gene>
<sequence>MVGPPTPPPVTSEEIREAAQAQATISSAHSNYAGPDPYQVAFPQLMEAVSRNDYRLVSSRAEDIDLTTTGDVQVTRLLVVAPLVLSYLIEDNIPPARQALERLPGPLSDLPLVKLLATLTSVTQARQHAQVYATVALLHDLLNKPDFFDQELAMILTKLVAQFAENFRTRTFRLLSGAYSSLHISLAEEYLGVSTEAIINEANKYNWKYESPSEILLPEIPEGKSNHQSSISSLSTFNLVANSVAALEA</sequence>
<dbReference type="InterPro" id="IPR033464">
    <property type="entry name" value="CSN8_PSD8_EIF3K"/>
</dbReference>
<dbReference type="Proteomes" id="UP000307440">
    <property type="component" value="Unassembled WGS sequence"/>
</dbReference>
<dbReference type="EMBL" id="ML210147">
    <property type="protein sequence ID" value="TFK30058.1"/>
    <property type="molecule type" value="Genomic_DNA"/>
</dbReference>
<keyword evidence="3" id="KW-1185">Reference proteome</keyword>
<evidence type="ECO:0000259" key="1">
    <source>
        <dbReference type="Pfam" id="PF10075"/>
    </source>
</evidence>
<reference evidence="2 3" key="1">
    <citation type="journal article" date="2019" name="Nat. Ecol. Evol.">
        <title>Megaphylogeny resolves global patterns of mushroom evolution.</title>
        <authorList>
            <person name="Varga T."/>
            <person name="Krizsan K."/>
            <person name="Foldi C."/>
            <person name="Dima B."/>
            <person name="Sanchez-Garcia M."/>
            <person name="Sanchez-Ramirez S."/>
            <person name="Szollosi G.J."/>
            <person name="Szarkandi J.G."/>
            <person name="Papp V."/>
            <person name="Albert L."/>
            <person name="Andreopoulos W."/>
            <person name="Angelini C."/>
            <person name="Antonin V."/>
            <person name="Barry K.W."/>
            <person name="Bougher N.L."/>
            <person name="Buchanan P."/>
            <person name="Buyck B."/>
            <person name="Bense V."/>
            <person name="Catcheside P."/>
            <person name="Chovatia M."/>
            <person name="Cooper J."/>
            <person name="Damon W."/>
            <person name="Desjardin D."/>
            <person name="Finy P."/>
            <person name="Geml J."/>
            <person name="Haridas S."/>
            <person name="Hughes K."/>
            <person name="Justo A."/>
            <person name="Karasinski D."/>
            <person name="Kautmanova I."/>
            <person name="Kiss B."/>
            <person name="Kocsube S."/>
            <person name="Kotiranta H."/>
            <person name="LaButti K.M."/>
            <person name="Lechner B.E."/>
            <person name="Liimatainen K."/>
            <person name="Lipzen A."/>
            <person name="Lukacs Z."/>
            <person name="Mihaltcheva S."/>
            <person name="Morgado L.N."/>
            <person name="Niskanen T."/>
            <person name="Noordeloos M.E."/>
            <person name="Ohm R.A."/>
            <person name="Ortiz-Santana B."/>
            <person name="Ovrebo C."/>
            <person name="Racz N."/>
            <person name="Riley R."/>
            <person name="Savchenko A."/>
            <person name="Shiryaev A."/>
            <person name="Soop K."/>
            <person name="Spirin V."/>
            <person name="Szebenyi C."/>
            <person name="Tomsovsky M."/>
            <person name="Tulloss R.E."/>
            <person name="Uehling J."/>
            <person name="Grigoriev I.V."/>
            <person name="Vagvolgyi C."/>
            <person name="Papp T."/>
            <person name="Martin F.M."/>
            <person name="Miettinen O."/>
            <person name="Hibbett D.S."/>
            <person name="Nagy L.G."/>
        </authorList>
    </citation>
    <scope>NUCLEOTIDE SEQUENCE [LARGE SCALE GENOMIC DNA]</scope>
    <source>
        <strain evidence="2 3">CBS 121175</strain>
    </source>
</reference>
<dbReference type="OrthoDB" id="5351233at2759"/>
<protein>
    <recommendedName>
        <fullName evidence="1">CSN8/PSMD8/EIF3K domain-containing protein</fullName>
    </recommendedName>
</protein>
<dbReference type="STRING" id="230819.A0A5C3LBD6"/>
<evidence type="ECO:0000313" key="3">
    <source>
        <dbReference type="Proteomes" id="UP000307440"/>
    </source>
</evidence>
<feature type="domain" description="CSN8/PSMD8/EIF3K" evidence="1">
    <location>
        <begin position="79"/>
        <end position="219"/>
    </location>
</feature>
<dbReference type="AlphaFoldDB" id="A0A5C3LBD6"/>
<dbReference type="Pfam" id="PF10075">
    <property type="entry name" value="CSN8_PSD8_EIF3K"/>
    <property type="match status" value="1"/>
</dbReference>
<organism evidence="2 3">
    <name type="scientific">Coprinopsis marcescibilis</name>
    <name type="common">Agaric fungus</name>
    <name type="synonym">Psathyrella marcescibilis</name>
    <dbReference type="NCBI Taxonomy" id="230819"/>
    <lineage>
        <taxon>Eukaryota</taxon>
        <taxon>Fungi</taxon>
        <taxon>Dikarya</taxon>
        <taxon>Basidiomycota</taxon>
        <taxon>Agaricomycotina</taxon>
        <taxon>Agaricomycetes</taxon>
        <taxon>Agaricomycetidae</taxon>
        <taxon>Agaricales</taxon>
        <taxon>Agaricineae</taxon>
        <taxon>Psathyrellaceae</taxon>
        <taxon>Coprinopsis</taxon>
    </lineage>
</organism>
<proteinExistence type="predicted"/>